<dbReference type="Pfam" id="PF00852">
    <property type="entry name" value="Glyco_transf_10"/>
    <property type="match status" value="1"/>
</dbReference>
<gene>
    <name evidence="5" type="ORF">FM037_09975</name>
</gene>
<keyword evidence="3" id="KW-0808">Transferase</keyword>
<evidence type="ECO:0000256" key="1">
    <source>
        <dbReference type="ARBA" id="ARBA00008919"/>
    </source>
</evidence>
<dbReference type="InterPro" id="IPR055270">
    <property type="entry name" value="Glyco_tran_10_C"/>
</dbReference>
<feature type="domain" description="Fucosyltransferase C-terminal" evidence="4">
    <location>
        <begin position="225"/>
        <end position="314"/>
    </location>
</feature>
<dbReference type="PANTHER" id="PTHR11929">
    <property type="entry name" value="ALPHA- 1,3 -FUCOSYLTRANSFERASE"/>
    <property type="match status" value="1"/>
</dbReference>
<sequence>MKKICLVIPKYLQKNEVFNIESPLNRDGIFDKYIKLKSEFRKHNWNLSTDDINTIEVSDVVLYFDMPKTLPSKNKINCSYLILVESSLIRPDNYEFEKHSYFKRIFTWNDELVDNNRYFKLNFSHLFPPNIKVDVKNKDKLCILVSGNKKTPSHNINELYSKRVDAIKWFESNQADKFDLFGVGWGKRRFEGPILLRALNRVPFLCELFAILTGQVYPSYRGVIKNKKIVMENYKFSICYENVKDIPGYITEKIFDSFFAGCVPIYWGANNVSKHIPSNCFVDKRDFQSYEELFDFISNIDDEKYIDYMNNIQNFLNSEDGFKFTGQNFAEVVVCNVLKDF</sequence>
<keyword evidence="6" id="KW-1185">Reference proteome</keyword>
<evidence type="ECO:0000313" key="5">
    <source>
        <dbReference type="EMBL" id="QDO83505.1"/>
    </source>
</evidence>
<comment type="similarity">
    <text evidence="1">Belongs to the glycosyltransferase 10 family.</text>
</comment>
<proteinExistence type="inferred from homology"/>
<evidence type="ECO:0000256" key="3">
    <source>
        <dbReference type="ARBA" id="ARBA00022679"/>
    </source>
</evidence>
<dbReference type="InterPro" id="IPR001503">
    <property type="entry name" value="Glyco_trans_10"/>
</dbReference>
<dbReference type="PANTHER" id="PTHR11929:SF194">
    <property type="entry name" value="ALPHA-(1,3)-FUCOSYLTRANSFERASE 10"/>
    <property type="match status" value="1"/>
</dbReference>
<reference evidence="5 6" key="1">
    <citation type="submission" date="2019-07" db="EMBL/GenBank/DDBJ databases">
        <title>Shewanella sp. YLB-06 whole genomic sequence.</title>
        <authorList>
            <person name="Yu L."/>
        </authorList>
    </citation>
    <scope>NUCLEOTIDE SEQUENCE [LARGE SCALE GENOMIC DNA]</scope>
    <source>
        <strain evidence="5 6">YLB-06</strain>
    </source>
</reference>
<evidence type="ECO:0000256" key="2">
    <source>
        <dbReference type="ARBA" id="ARBA00022676"/>
    </source>
</evidence>
<organism evidence="5 6">
    <name type="scientific">Shewanella psychropiezotolerans</name>
    <dbReference type="NCBI Taxonomy" id="2593655"/>
    <lineage>
        <taxon>Bacteria</taxon>
        <taxon>Pseudomonadati</taxon>
        <taxon>Pseudomonadota</taxon>
        <taxon>Gammaproteobacteria</taxon>
        <taxon>Alteromonadales</taxon>
        <taxon>Shewanellaceae</taxon>
        <taxon>Shewanella</taxon>
    </lineage>
</organism>
<dbReference type="InterPro" id="IPR038577">
    <property type="entry name" value="GT10-like_C_sf"/>
</dbReference>
<dbReference type="SUPFAM" id="SSF53756">
    <property type="entry name" value="UDP-Glycosyltransferase/glycogen phosphorylase"/>
    <property type="match status" value="1"/>
</dbReference>
<evidence type="ECO:0000313" key="6">
    <source>
        <dbReference type="Proteomes" id="UP000315947"/>
    </source>
</evidence>
<keyword evidence="2" id="KW-0328">Glycosyltransferase</keyword>
<dbReference type="Gene3D" id="3.40.50.11660">
    <property type="entry name" value="Glycosyl transferase family 10, C-terminal domain"/>
    <property type="match status" value="1"/>
</dbReference>
<accession>A0ABX5WWP1</accession>
<evidence type="ECO:0000259" key="4">
    <source>
        <dbReference type="Pfam" id="PF00852"/>
    </source>
</evidence>
<protein>
    <recommendedName>
        <fullName evidence="4">Fucosyltransferase C-terminal domain-containing protein</fullName>
    </recommendedName>
</protein>
<dbReference type="RefSeq" id="WP_144045881.1">
    <property type="nucleotide sequence ID" value="NZ_CP041614.1"/>
</dbReference>
<dbReference type="Proteomes" id="UP000315947">
    <property type="component" value="Chromosome"/>
</dbReference>
<dbReference type="EMBL" id="CP041614">
    <property type="protein sequence ID" value="QDO83505.1"/>
    <property type="molecule type" value="Genomic_DNA"/>
</dbReference>
<name>A0ABX5WWP1_9GAMM</name>